<accession>A0A381W0I4</accession>
<feature type="region of interest" description="Disordered" evidence="1">
    <location>
        <begin position="12"/>
        <end position="34"/>
    </location>
</feature>
<evidence type="ECO:0000256" key="1">
    <source>
        <dbReference type="SAM" id="MobiDB-lite"/>
    </source>
</evidence>
<protein>
    <submittedName>
        <fullName evidence="2">Uncharacterized protein</fullName>
    </submittedName>
</protein>
<feature type="non-terminal residue" evidence="2">
    <location>
        <position position="34"/>
    </location>
</feature>
<reference evidence="2" key="1">
    <citation type="submission" date="2018-05" db="EMBL/GenBank/DDBJ databases">
        <authorList>
            <person name="Lanie J.A."/>
            <person name="Ng W.-L."/>
            <person name="Kazmierczak K.M."/>
            <person name="Andrzejewski T.M."/>
            <person name="Davidsen T.M."/>
            <person name="Wayne K.J."/>
            <person name="Tettelin H."/>
            <person name="Glass J.I."/>
            <person name="Rusch D."/>
            <person name="Podicherti R."/>
            <person name="Tsui H.-C.T."/>
            <person name="Winkler M.E."/>
        </authorList>
    </citation>
    <scope>NUCLEOTIDE SEQUENCE</scope>
</reference>
<sequence>MIPKLLSSLLLTSKPTPTQNGSQALPNAARKLIT</sequence>
<dbReference type="EMBL" id="UINC01010299">
    <property type="protein sequence ID" value="SVA45871.1"/>
    <property type="molecule type" value="Genomic_DNA"/>
</dbReference>
<name>A0A381W0I4_9ZZZZ</name>
<proteinExistence type="predicted"/>
<evidence type="ECO:0000313" key="2">
    <source>
        <dbReference type="EMBL" id="SVA45871.1"/>
    </source>
</evidence>
<dbReference type="AlphaFoldDB" id="A0A381W0I4"/>
<gene>
    <name evidence="2" type="ORF">METZ01_LOCUS98725</name>
</gene>
<organism evidence="2">
    <name type="scientific">marine metagenome</name>
    <dbReference type="NCBI Taxonomy" id="408172"/>
    <lineage>
        <taxon>unclassified sequences</taxon>
        <taxon>metagenomes</taxon>
        <taxon>ecological metagenomes</taxon>
    </lineage>
</organism>